<sequence>MFIRDYEEKDLSEILEVFYNSVRNIRSYNYTREEIEHWAPDEPDIEDWRRSLGNSITNVAESSGKIIGFAQLTKEGYIERLYIHNSFQGKGVGSQLIADIEMEAQNRGIKEIIVYAAEIAKGFYEKMGYTCLKKMRRDYNGLIYNNYVLRKKI</sequence>
<dbReference type="GO" id="GO:0016747">
    <property type="term" value="F:acyltransferase activity, transferring groups other than amino-acyl groups"/>
    <property type="evidence" value="ECO:0007669"/>
    <property type="project" value="InterPro"/>
</dbReference>
<dbReference type="InterPro" id="IPR052564">
    <property type="entry name" value="N-acetyltrans/Recomb-assoc"/>
</dbReference>
<organism evidence="2 3">
    <name type="scientific">Clostridium cellulovorans (strain ATCC 35296 / DSM 3052 / OCM 3 / 743B)</name>
    <dbReference type="NCBI Taxonomy" id="573061"/>
    <lineage>
        <taxon>Bacteria</taxon>
        <taxon>Bacillati</taxon>
        <taxon>Bacillota</taxon>
        <taxon>Clostridia</taxon>
        <taxon>Eubacteriales</taxon>
        <taxon>Clostridiaceae</taxon>
        <taxon>Clostridium</taxon>
    </lineage>
</organism>
<dbReference type="RefSeq" id="WP_010077484.1">
    <property type="nucleotide sequence ID" value="NC_014393.1"/>
</dbReference>
<evidence type="ECO:0000259" key="1">
    <source>
        <dbReference type="PROSITE" id="PS51186"/>
    </source>
</evidence>
<dbReference type="PROSITE" id="PS51186">
    <property type="entry name" value="GNAT"/>
    <property type="match status" value="1"/>
</dbReference>
<dbReference type="Proteomes" id="UP000002730">
    <property type="component" value="Chromosome"/>
</dbReference>
<accession>D9SWU7</accession>
<dbReference type="Gene3D" id="3.40.630.30">
    <property type="match status" value="1"/>
</dbReference>
<dbReference type="SUPFAM" id="SSF55729">
    <property type="entry name" value="Acyl-CoA N-acyltransferases (Nat)"/>
    <property type="match status" value="1"/>
</dbReference>
<dbReference type="Pfam" id="PF13673">
    <property type="entry name" value="Acetyltransf_10"/>
    <property type="match status" value="1"/>
</dbReference>
<dbReference type="HOGENOM" id="CLU_087351_0_1_9"/>
<dbReference type="KEGG" id="ccb:Clocel_1560"/>
<dbReference type="PANTHER" id="PTHR43451">
    <property type="entry name" value="ACETYLTRANSFERASE (GNAT) FAMILY PROTEIN"/>
    <property type="match status" value="1"/>
</dbReference>
<keyword evidence="2" id="KW-0808">Transferase</keyword>
<dbReference type="InterPro" id="IPR016181">
    <property type="entry name" value="Acyl_CoA_acyltransferase"/>
</dbReference>
<dbReference type="EMBL" id="CP002160">
    <property type="protein sequence ID" value="ADL51308.1"/>
    <property type="molecule type" value="Genomic_DNA"/>
</dbReference>
<dbReference type="PANTHER" id="PTHR43451:SF1">
    <property type="entry name" value="ACETYLTRANSFERASE"/>
    <property type="match status" value="1"/>
</dbReference>
<dbReference type="AlphaFoldDB" id="D9SWU7"/>
<dbReference type="eggNOG" id="COG0456">
    <property type="taxonomic scope" value="Bacteria"/>
</dbReference>
<gene>
    <name evidence="2" type="ordered locus">Clocel_1560</name>
</gene>
<proteinExistence type="predicted"/>
<evidence type="ECO:0000313" key="2">
    <source>
        <dbReference type="EMBL" id="ADL51308.1"/>
    </source>
</evidence>
<dbReference type="CDD" id="cd04301">
    <property type="entry name" value="NAT_SF"/>
    <property type="match status" value="1"/>
</dbReference>
<protein>
    <submittedName>
        <fullName evidence="2">GCN5-related N-acetyltransferase</fullName>
    </submittedName>
</protein>
<dbReference type="OrthoDB" id="424368at2"/>
<evidence type="ECO:0000313" key="3">
    <source>
        <dbReference type="Proteomes" id="UP000002730"/>
    </source>
</evidence>
<keyword evidence="3" id="KW-1185">Reference proteome</keyword>
<feature type="domain" description="N-acetyltransferase" evidence="1">
    <location>
        <begin position="1"/>
        <end position="153"/>
    </location>
</feature>
<name>D9SWU7_CLOC7</name>
<dbReference type="InterPro" id="IPR000182">
    <property type="entry name" value="GNAT_dom"/>
</dbReference>
<reference evidence="2 3" key="1">
    <citation type="submission" date="2010-08" db="EMBL/GenBank/DDBJ databases">
        <title>Complete sequence of Clostridium cellulovorans 743B.</title>
        <authorList>
            <consortium name="US DOE Joint Genome Institute"/>
            <person name="Lucas S."/>
            <person name="Copeland A."/>
            <person name="Lapidus A."/>
            <person name="Cheng J.-F."/>
            <person name="Bruce D."/>
            <person name="Goodwin L."/>
            <person name="Pitluck S."/>
            <person name="Chertkov O."/>
            <person name="Detter J.C."/>
            <person name="Han C."/>
            <person name="Tapia R."/>
            <person name="Land M."/>
            <person name="Hauser L."/>
            <person name="Chang Y.-J."/>
            <person name="Jeffries C."/>
            <person name="Kyrpides N."/>
            <person name="Ivanova N."/>
            <person name="Mikhailova N."/>
            <person name="Hemme C.L."/>
            <person name="Woyke T."/>
        </authorList>
    </citation>
    <scope>NUCLEOTIDE SEQUENCE [LARGE SCALE GENOMIC DNA]</scope>
    <source>
        <strain evidence="3">ATCC 35296 / DSM 3052 / OCM 3 / 743B</strain>
    </source>
</reference>